<feature type="region of interest" description="Disordered" evidence="1">
    <location>
        <begin position="123"/>
        <end position="162"/>
    </location>
</feature>
<evidence type="ECO:0000313" key="3">
    <source>
        <dbReference type="Proteomes" id="UP000053477"/>
    </source>
</evidence>
<evidence type="ECO:0000256" key="1">
    <source>
        <dbReference type="SAM" id="MobiDB-lite"/>
    </source>
</evidence>
<dbReference type="EMBL" id="KQ086310">
    <property type="protein sequence ID" value="KLO05425.1"/>
    <property type="molecule type" value="Genomic_DNA"/>
</dbReference>
<sequence>MTDNNQPTLCVKLKSPVLYSVERTRSGTMIAGLSSLRSLIKVKLRVFPDERYEVEVGVAQGQEPVLVIKSGDEKTFFRFCDMEAAEKFLKYLYTHQKIYMRRHHPSLLPNVQIGNALADTALEDDDADDDGSSYDDESEGSDEETNGAELGEAEEGSDDDEPSAMAVNFLRRRDFVYSSLPGYKAEASANLDAVDESRESTMTIKGTAKMSKQSIDDCGILRITNITPTVNETILAGNRALLVLLHIAILSYNCKRFLSFSSFVSSRTIDISNTLRSTSQLKTRIITCTEMARKNEYLAKTDALRGRLARVITSASEAMGRPVRLPGRLVHESTSNSEGEGGNGEGEAGAGNGGAGLGEDVVDLAGELADAEDDVDVHDASSPIIDHDYAFEAASETGTVENASSKGEGGFENNDGAFHLHLQNEAAEALLLLTAGTEMVLATEEEGENEISSLVSGRYPISNERPRRPHHTVYGIRTLPATGLAHYSKYTKLKPEGKDDIELDLNNLAIN</sequence>
<proteinExistence type="predicted"/>
<accession>A0A0H2R0Z5</accession>
<gene>
    <name evidence="2" type="ORF">SCHPADRAFT_896269</name>
</gene>
<organism evidence="2 3">
    <name type="scientific">Schizopora paradoxa</name>
    <dbReference type="NCBI Taxonomy" id="27342"/>
    <lineage>
        <taxon>Eukaryota</taxon>
        <taxon>Fungi</taxon>
        <taxon>Dikarya</taxon>
        <taxon>Basidiomycota</taxon>
        <taxon>Agaricomycotina</taxon>
        <taxon>Agaricomycetes</taxon>
        <taxon>Hymenochaetales</taxon>
        <taxon>Schizoporaceae</taxon>
        <taxon>Schizopora</taxon>
    </lineage>
</organism>
<dbReference type="Proteomes" id="UP000053477">
    <property type="component" value="Unassembled WGS sequence"/>
</dbReference>
<keyword evidence="3" id="KW-1185">Reference proteome</keyword>
<reference evidence="2 3" key="1">
    <citation type="submission" date="2015-04" db="EMBL/GenBank/DDBJ databases">
        <title>Complete genome sequence of Schizopora paradoxa KUC8140, a cosmopolitan wood degrader in East Asia.</title>
        <authorList>
            <consortium name="DOE Joint Genome Institute"/>
            <person name="Min B."/>
            <person name="Park H."/>
            <person name="Jang Y."/>
            <person name="Kim J.-J."/>
            <person name="Kim K.H."/>
            <person name="Pangilinan J."/>
            <person name="Lipzen A."/>
            <person name="Riley R."/>
            <person name="Grigoriev I.V."/>
            <person name="Spatafora J.W."/>
            <person name="Choi I.-G."/>
        </authorList>
    </citation>
    <scope>NUCLEOTIDE SEQUENCE [LARGE SCALE GENOMIC DNA]</scope>
    <source>
        <strain evidence="2 3">KUC8140</strain>
    </source>
</reference>
<protein>
    <submittedName>
        <fullName evidence="2">Uncharacterized protein</fullName>
    </submittedName>
</protein>
<feature type="region of interest" description="Disordered" evidence="1">
    <location>
        <begin position="323"/>
        <end position="359"/>
    </location>
</feature>
<feature type="compositionally biased region" description="Gly residues" evidence="1">
    <location>
        <begin position="339"/>
        <end position="357"/>
    </location>
</feature>
<name>A0A0H2R0Z5_9AGAM</name>
<evidence type="ECO:0000313" key="2">
    <source>
        <dbReference type="EMBL" id="KLO05425.1"/>
    </source>
</evidence>
<dbReference type="AlphaFoldDB" id="A0A0H2R0Z5"/>
<dbReference type="InParanoid" id="A0A0H2R0Z5"/>